<dbReference type="SUPFAM" id="SSF56112">
    <property type="entry name" value="Protein kinase-like (PK-like)"/>
    <property type="match status" value="1"/>
</dbReference>
<dbReference type="Gene3D" id="1.10.510.10">
    <property type="entry name" value="Transferase(Phosphotransferase) domain 1"/>
    <property type="match status" value="1"/>
</dbReference>
<dbReference type="GO" id="GO:0005524">
    <property type="term" value="F:ATP binding"/>
    <property type="evidence" value="ECO:0007669"/>
    <property type="project" value="UniProtKB-UniRule"/>
</dbReference>
<dbReference type="AlphaFoldDB" id="A0A835Z1U5"/>
<dbReference type="PROSITE" id="PS00107">
    <property type="entry name" value="PROTEIN_KINASE_ATP"/>
    <property type="match status" value="1"/>
</dbReference>
<dbReference type="OrthoDB" id="283111at2759"/>
<dbReference type="InterPro" id="IPR051175">
    <property type="entry name" value="CLK_kinases"/>
</dbReference>
<dbReference type="InterPro" id="IPR017441">
    <property type="entry name" value="Protein_kinase_ATP_BS"/>
</dbReference>
<dbReference type="InterPro" id="IPR011009">
    <property type="entry name" value="Kinase-like_dom_sf"/>
</dbReference>
<evidence type="ECO:0000256" key="4">
    <source>
        <dbReference type="ARBA" id="ARBA00022777"/>
    </source>
</evidence>
<dbReference type="EMBL" id="JAFCMP010000129">
    <property type="protein sequence ID" value="KAG5185505.1"/>
    <property type="molecule type" value="Genomic_DNA"/>
</dbReference>
<feature type="domain" description="Protein kinase" evidence="8">
    <location>
        <begin position="188"/>
        <end position="506"/>
    </location>
</feature>
<evidence type="ECO:0000256" key="7">
    <source>
        <dbReference type="SAM" id="MobiDB-lite"/>
    </source>
</evidence>
<sequence>MSREDRQIYDRRGHRQQERVSSWKRDGGGDGGDHRRQGSRRRPSSKRSWERSNRHYDSYDHANTSNGINGWSAKRRRQSPDQQQRDYHQQREPAWGDYPSARRDRTRSRSRDRYPSREQQQHQHKRQRDSRRARNGSGSSGGSSSRGGGGGSGGGRRGQGNGGGGGGGGGDDEGHYEGQSGSVLGDGYEVQEDVGTGTFGRVVACWDRRGRRTVAVKVVRRVKRYHESALIEADILRDVNRAGGAGAALCVRLLDQFDARGHCCLVFERMGPSLYDVLKRNDYRGFPLRYVRDFARQLLEAVAFLHSMGLVHTDLKPENVLLCDLELEPERGRYKDDQDALMLPVSTRIKVIDFGGATYVDDHKSATVNTRQYRAPEVILGVGWCRPSDLWSCGCIVAELYQGELLFATHDNMEHLALMERCVGPFPRHMVRASPVGAKYFDSRGVSRWRRACPEDSRAHIRRMPTIEELVAQDEPSGLGGLLEGILELDPDKRLRASDALRHRFFAAPPPAQQQQQQQPAHRK</sequence>
<dbReference type="InterPro" id="IPR008271">
    <property type="entry name" value="Ser/Thr_kinase_AS"/>
</dbReference>
<dbReference type="SMART" id="SM00220">
    <property type="entry name" value="S_TKc"/>
    <property type="match status" value="1"/>
</dbReference>
<feature type="compositionally biased region" description="Basic and acidic residues" evidence="7">
    <location>
        <begin position="100"/>
        <end position="121"/>
    </location>
</feature>
<keyword evidence="5 6" id="KW-0067">ATP-binding</keyword>
<name>A0A835Z1U5_9STRA</name>
<dbReference type="PANTHER" id="PTHR45646:SF11">
    <property type="entry name" value="SERINE_THREONINE-PROTEIN KINASE DOA"/>
    <property type="match status" value="1"/>
</dbReference>
<feature type="compositionally biased region" description="Basic residues" evidence="7">
    <location>
        <begin position="122"/>
        <end position="134"/>
    </location>
</feature>
<evidence type="ECO:0000256" key="5">
    <source>
        <dbReference type="ARBA" id="ARBA00022840"/>
    </source>
</evidence>
<feature type="compositionally biased region" description="Gly residues" evidence="7">
    <location>
        <begin position="138"/>
        <end position="169"/>
    </location>
</feature>
<proteinExistence type="predicted"/>
<gene>
    <name evidence="9" type="ORF">JKP88DRAFT_312008</name>
</gene>
<dbReference type="PROSITE" id="PS00108">
    <property type="entry name" value="PROTEIN_KINASE_ST"/>
    <property type="match status" value="1"/>
</dbReference>
<reference evidence="9" key="1">
    <citation type="submission" date="2021-02" db="EMBL/GenBank/DDBJ databases">
        <title>First Annotated Genome of the Yellow-green Alga Tribonema minus.</title>
        <authorList>
            <person name="Mahan K.M."/>
        </authorList>
    </citation>
    <scope>NUCLEOTIDE SEQUENCE</scope>
    <source>
        <strain evidence="9">UTEX B ZZ1240</strain>
    </source>
</reference>
<feature type="compositionally biased region" description="Basic and acidic residues" evidence="7">
    <location>
        <begin position="1"/>
        <end position="36"/>
    </location>
</feature>
<evidence type="ECO:0000256" key="2">
    <source>
        <dbReference type="ARBA" id="ARBA00022679"/>
    </source>
</evidence>
<dbReference type="Pfam" id="PF00069">
    <property type="entry name" value="Pkinase"/>
    <property type="match status" value="1"/>
</dbReference>
<keyword evidence="1" id="KW-0723">Serine/threonine-protein kinase</keyword>
<dbReference type="GO" id="GO:0005634">
    <property type="term" value="C:nucleus"/>
    <property type="evidence" value="ECO:0007669"/>
    <property type="project" value="TreeGrafter"/>
</dbReference>
<protein>
    <submittedName>
        <fullName evidence="9">Kinase-like domain-containing protein</fullName>
    </submittedName>
</protein>
<organism evidence="9 10">
    <name type="scientific">Tribonema minus</name>
    <dbReference type="NCBI Taxonomy" id="303371"/>
    <lineage>
        <taxon>Eukaryota</taxon>
        <taxon>Sar</taxon>
        <taxon>Stramenopiles</taxon>
        <taxon>Ochrophyta</taxon>
        <taxon>PX clade</taxon>
        <taxon>Xanthophyceae</taxon>
        <taxon>Tribonematales</taxon>
        <taxon>Tribonemataceae</taxon>
        <taxon>Tribonema</taxon>
    </lineage>
</organism>
<evidence type="ECO:0000256" key="3">
    <source>
        <dbReference type="ARBA" id="ARBA00022741"/>
    </source>
</evidence>
<dbReference type="Proteomes" id="UP000664859">
    <property type="component" value="Unassembled WGS sequence"/>
</dbReference>
<dbReference type="PANTHER" id="PTHR45646">
    <property type="entry name" value="SERINE/THREONINE-PROTEIN KINASE DOA-RELATED"/>
    <property type="match status" value="1"/>
</dbReference>
<feature type="binding site" evidence="6">
    <location>
        <position position="217"/>
    </location>
    <ligand>
        <name>ATP</name>
        <dbReference type="ChEBI" id="CHEBI:30616"/>
    </ligand>
</feature>
<keyword evidence="3 6" id="KW-0547">Nucleotide-binding</keyword>
<evidence type="ECO:0000256" key="1">
    <source>
        <dbReference type="ARBA" id="ARBA00022527"/>
    </source>
</evidence>
<evidence type="ECO:0000256" key="6">
    <source>
        <dbReference type="PROSITE-ProRule" id="PRU10141"/>
    </source>
</evidence>
<dbReference type="Gene3D" id="3.30.200.20">
    <property type="entry name" value="Phosphorylase Kinase, domain 1"/>
    <property type="match status" value="1"/>
</dbReference>
<keyword evidence="10" id="KW-1185">Reference proteome</keyword>
<dbReference type="GO" id="GO:0004674">
    <property type="term" value="F:protein serine/threonine kinase activity"/>
    <property type="evidence" value="ECO:0007669"/>
    <property type="project" value="UniProtKB-KW"/>
</dbReference>
<dbReference type="PROSITE" id="PS50011">
    <property type="entry name" value="PROTEIN_KINASE_DOM"/>
    <property type="match status" value="1"/>
</dbReference>
<feature type="compositionally biased region" description="Basic and acidic residues" evidence="7">
    <location>
        <begin position="47"/>
        <end position="60"/>
    </location>
</feature>
<accession>A0A835Z1U5</accession>
<evidence type="ECO:0000313" key="9">
    <source>
        <dbReference type="EMBL" id="KAG5185505.1"/>
    </source>
</evidence>
<evidence type="ECO:0000259" key="8">
    <source>
        <dbReference type="PROSITE" id="PS50011"/>
    </source>
</evidence>
<keyword evidence="4 9" id="KW-0418">Kinase</keyword>
<evidence type="ECO:0000313" key="10">
    <source>
        <dbReference type="Proteomes" id="UP000664859"/>
    </source>
</evidence>
<comment type="caution">
    <text evidence="9">The sequence shown here is derived from an EMBL/GenBank/DDBJ whole genome shotgun (WGS) entry which is preliminary data.</text>
</comment>
<dbReference type="InterPro" id="IPR000719">
    <property type="entry name" value="Prot_kinase_dom"/>
</dbReference>
<keyword evidence="2" id="KW-0808">Transferase</keyword>
<feature type="region of interest" description="Disordered" evidence="7">
    <location>
        <begin position="1"/>
        <end position="187"/>
    </location>
</feature>